<dbReference type="InterPro" id="IPR004843">
    <property type="entry name" value="Calcineurin-like_PHP"/>
</dbReference>
<dbReference type="GO" id="GO:0016787">
    <property type="term" value="F:hydrolase activity"/>
    <property type="evidence" value="ECO:0007669"/>
    <property type="project" value="InterPro"/>
</dbReference>
<dbReference type="EMBL" id="JAUSVL010000001">
    <property type="protein sequence ID" value="MDQ0288789.1"/>
    <property type="molecule type" value="Genomic_DNA"/>
</dbReference>
<evidence type="ECO:0000259" key="1">
    <source>
        <dbReference type="Pfam" id="PF00149"/>
    </source>
</evidence>
<proteinExistence type="predicted"/>
<dbReference type="Gene3D" id="3.60.21.10">
    <property type="match status" value="1"/>
</dbReference>
<dbReference type="RefSeq" id="WP_307260121.1">
    <property type="nucleotide sequence ID" value="NZ_JAUSVL010000001.1"/>
</dbReference>
<evidence type="ECO:0000313" key="2">
    <source>
        <dbReference type="EMBL" id="MDQ0288789.1"/>
    </source>
</evidence>
<comment type="caution">
    <text evidence="2">The sequence shown here is derived from an EMBL/GenBank/DDBJ whole genome shotgun (WGS) entry which is preliminary data.</text>
</comment>
<dbReference type="PANTHER" id="PTHR12905:SF0">
    <property type="entry name" value="CALCINEURIN-LIKE PHOSPHOESTERASE DOMAIN-CONTAINING PROTEIN"/>
    <property type="match status" value="1"/>
</dbReference>
<name>A0AAE4ALY3_9BACT</name>
<reference evidence="2" key="1">
    <citation type="submission" date="2023-07" db="EMBL/GenBank/DDBJ databases">
        <title>Genomic Encyclopedia of Type Strains, Phase IV (KMG-IV): sequencing the most valuable type-strain genomes for metagenomic binning, comparative biology and taxonomic classification.</title>
        <authorList>
            <person name="Goeker M."/>
        </authorList>
    </citation>
    <scope>NUCLEOTIDE SEQUENCE</scope>
    <source>
        <strain evidence="2">DSM 24202</strain>
    </source>
</reference>
<dbReference type="Pfam" id="PF00149">
    <property type="entry name" value="Metallophos"/>
    <property type="match status" value="1"/>
</dbReference>
<organism evidence="2 3">
    <name type="scientific">Oligosphaera ethanolica</name>
    <dbReference type="NCBI Taxonomy" id="760260"/>
    <lineage>
        <taxon>Bacteria</taxon>
        <taxon>Pseudomonadati</taxon>
        <taxon>Lentisphaerota</taxon>
        <taxon>Oligosphaeria</taxon>
        <taxon>Oligosphaerales</taxon>
        <taxon>Oligosphaeraceae</taxon>
        <taxon>Oligosphaera</taxon>
    </lineage>
</organism>
<gene>
    <name evidence="2" type="ORF">J3R75_000896</name>
</gene>
<dbReference type="Proteomes" id="UP001238163">
    <property type="component" value="Unassembled WGS sequence"/>
</dbReference>
<dbReference type="InterPro" id="IPR029052">
    <property type="entry name" value="Metallo-depent_PP-like"/>
</dbReference>
<dbReference type="AlphaFoldDB" id="A0AAE4ALY3"/>
<dbReference type="InterPro" id="IPR051693">
    <property type="entry name" value="UPF0046_metallophosphoest"/>
</dbReference>
<feature type="domain" description="Calcineurin-like phosphoesterase" evidence="1">
    <location>
        <begin position="1"/>
        <end position="172"/>
    </location>
</feature>
<protein>
    <submittedName>
        <fullName evidence="2">Icc-related predicted phosphoesterase</fullName>
    </submittedName>
</protein>
<evidence type="ECO:0000313" key="3">
    <source>
        <dbReference type="Proteomes" id="UP001238163"/>
    </source>
</evidence>
<sequence length="216" mass="22759">MRILFISDLHGQCSAVTALPEADLLIVGGDFTQFGSVEDVAAVLHSVRIRPEPCLAVLGNLDPEAANALLDEQDMSLHLQQRQFGGRRLFGIGGANATPFNTPYEWGDADMAARLAASHSNAGPLDILVSHAPPRQSGADRIGNGSAVGSQAVADLVQRRLPPLVLCGHIHEAAGIYAFAGAIIVNPGPFGPQGHYACIDWPDGQNAPATWLAQCR</sequence>
<dbReference type="PANTHER" id="PTHR12905">
    <property type="entry name" value="METALLOPHOSPHOESTERASE"/>
    <property type="match status" value="1"/>
</dbReference>
<keyword evidence="3" id="KW-1185">Reference proteome</keyword>
<accession>A0AAE4ALY3</accession>
<dbReference type="SUPFAM" id="SSF56300">
    <property type="entry name" value="Metallo-dependent phosphatases"/>
    <property type="match status" value="1"/>
</dbReference>